<keyword evidence="11" id="KW-0963">Cytoplasm</keyword>
<dbReference type="Proteomes" id="UP000242616">
    <property type="component" value="Unassembled WGS sequence"/>
</dbReference>
<dbReference type="RefSeq" id="WP_077198751.1">
    <property type="nucleotide sequence ID" value="NZ_LBFC01000023.1"/>
</dbReference>
<dbReference type="InterPro" id="IPR000999">
    <property type="entry name" value="RNase_III_dom"/>
</dbReference>
<reference evidence="14 15" key="1">
    <citation type="submission" date="2015-06" db="EMBL/GenBank/DDBJ databases">
        <title>Genome sequencing of Thermotogales isolates from hydrothermal vents.</title>
        <authorList>
            <person name="Haverkamp T.H."/>
            <person name="Kublanov I.V."/>
            <person name="Nesbo C.L."/>
        </authorList>
    </citation>
    <scope>NUCLEOTIDE SEQUENCE [LARGE SCALE GENOMIC DNA]</scope>
    <source>
        <strain evidence="15">ik275mar</strain>
    </source>
</reference>
<feature type="active site" evidence="11">
    <location>
        <position position="49"/>
    </location>
</feature>
<dbReference type="SMART" id="SM00535">
    <property type="entry name" value="RIBOc"/>
    <property type="match status" value="1"/>
</dbReference>
<dbReference type="Gene3D" id="1.10.1520.10">
    <property type="entry name" value="Ribonuclease III domain"/>
    <property type="match status" value="1"/>
</dbReference>
<evidence type="ECO:0000259" key="12">
    <source>
        <dbReference type="PROSITE" id="PS50137"/>
    </source>
</evidence>
<dbReference type="Gene3D" id="3.30.160.20">
    <property type="match status" value="1"/>
</dbReference>
<evidence type="ECO:0000259" key="13">
    <source>
        <dbReference type="PROSITE" id="PS50142"/>
    </source>
</evidence>
<name>A0ABX3IFB8_9BACT</name>
<dbReference type="InterPro" id="IPR011907">
    <property type="entry name" value="RNase_III"/>
</dbReference>
<keyword evidence="8 11" id="KW-0460">Magnesium</keyword>
<gene>
    <name evidence="11" type="primary">rnc</name>
    <name evidence="14" type="ORF">XJ44_08640</name>
</gene>
<comment type="cofactor">
    <cofactor evidence="11">
        <name>Mg(2+)</name>
        <dbReference type="ChEBI" id="CHEBI:18420"/>
    </cofactor>
</comment>
<keyword evidence="11" id="KW-0819">tRNA processing</keyword>
<evidence type="ECO:0000256" key="8">
    <source>
        <dbReference type="ARBA" id="ARBA00022842"/>
    </source>
</evidence>
<keyword evidence="15" id="KW-1185">Reference proteome</keyword>
<dbReference type="InterPro" id="IPR036389">
    <property type="entry name" value="RNase_III_sf"/>
</dbReference>
<comment type="subcellular location">
    <subcellularLocation>
        <location evidence="11">Cytoplasm</location>
    </subcellularLocation>
</comment>
<dbReference type="PROSITE" id="PS00517">
    <property type="entry name" value="RNASE_3_1"/>
    <property type="match status" value="1"/>
</dbReference>
<evidence type="ECO:0000256" key="2">
    <source>
        <dbReference type="ARBA" id="ARBA00010183"/>
    </source>
</evidence>
<dbReference type="InterPro" id="IPR014720">
    <property type="entry name" value="dsRBD_dom"/>
</dbReference>
<feature type="binding site" evidence="11">
    <location>
        <position position="45"/>
    </location>
    <ligand>
        <name>Mg(2+)</name>
        <dbReference type="ChEBI" id="CHEBI:18420"/>
    </ligand>
</feature>
<evidence type="ECO:0000256" key="7">
    <source>
        <dbReference type="ARBA" id="ARBA00022801"/>
    </source>
</evidence>
<evidence type="ECO:0000256" key="11">
    <source>
        <dbReference type="HAMAP-Rule" id="MF_00104"/>
    </source>
</evidence>
<feature type="domain" description="DRBM" evidence="12">
    <location>
        <begin position="161"/>
        <end position="225"/>
    </location>
</feature>
<dbReference type="Pfam" id="PF14622">
    <property type="entry name" value="Ribonucleas_3_3"/>
    <property type="match status" value="1"/>
</dbReference>
<evidence type="ECO:0000256" key="5">
    <source>
        <dbReference type="ARBA" id="ARBA00022723"/>
    </source>
</evidence>
<feature type="domain" description="RNase III" evidence="13">
    <location>
        <begin position="6"/>
        <end position="132"/>
    </location>
</feature>
<comment type="catalytic activity">
    <reaction evidence="1 11">
        <text>Endonucleolytic cleavage to 5'-phosphomonoester.</text>
        <dbReference type="EC" id="3.1.26.3"/>
    </reaction>
</comment>
<evidence type="ECO:0000256" key="6">
    <source>
        <dbReference type="ARBA" id="ARBA00022759"/>
    </source>
</evidence>
<evidence type="ECO:0000256" key="1">
    <source>
        <dbReference type="ARBA" id="ARBA00000109"/>
    </source>
</evidence>
<feature type="active site" evidence="11">
    <location>
        <position position="121"/>
    </location>
</feature>
<proteinExistence type="inferred from homology"/>
<dbReference type="SMART" id="SM00358">
    <property type="entry name" value="DSRM"/>
    <property type="match status" value="1"/>
</dbReference>
<keyword evidence="11" id="KW-0698">rRNA processing</keyword>
<evidence type="ECO:0000256" key="9">
    <source>
        <dbReference type="ARBA" id="ARBA00022884"/>
    </source>
</evidence>
<dbReference type="HAMAP" id="MF_00104">
    <property type="entry name" value="RNase_III"/>
    <property type="match status" value="1"/>
</dbReference>
<dbReference type="PROSITE" id="PS50142">
    <property type="entry name" value="RNASE_3_2"/>
    <property type="match status" value="1"/>
</dbReference>
<dbReference type="EC" id="3.1.26.3" evidence="11"/>
<keyword evidence="4 11" id="KW-0540">Nuclease</keyword>
<accession>A0ABX3IFB8</accession>
<evidence type="ECO:0000313" key="15">
    <source>
        <dbReference type="Proteomes" id="UP000242616"/>
    </source>
</evidence>
<dbReference type="SUPFAM" id="SSF69065">
    <property type="entry name" value="RNase III domain-like"/>
    <property type="match status" value="1"/>
</dbReference>
<keyword evidence="9 11" id="KW-0694">RNA-binding</keyword>
<comment type="caution">
    <text evidence="14">The sequence shown here is derived from an EMBL/GenBank/DDBJ whole genome shotgun (WGS) entry which is preliminary data.</text>
</comment>
<keyword evidence="11" id="KW-0699">rRNA-binding</keyword>
<keyword evidence="6 11" id="KW-0255">Endonuclease</keyword>
<organism evidence="14 15">
    <name type="scientific">Thermosipho affectus</name>
    <dbReference type="NCBI Taxonomy" id="660294"/>
    <lineage>
        <taxon>Bacteria</taxon>
        <taxon>Thermotogati</taxon>
        <taxon>Thermotogota</taxon>
        <taxon>Thermotogae</taxon>
        <taxon>Thermotogales</taxon>
        <taxon>Fervidobacteriaceae</taxon>
        <taxon>Thermosipho</taxon>
    </lineage>
</organism>
<dbReference type="CDD" id="cd10845">
    <property type="entry name" value="DSRM_RNAse_III_family"/>
    <property type="match status" value="1"/>
</dbReference>
<dbReference type="EMBL" id="LBFC01000023">
    <property type="protein sequence ID" value="ONN26519.1"/>
    <property type="molecule type" value="Genomic_DNA"/>
</dbReference>
<dbReference type="PANTHER" id="PTHR14950">
    <property type="entry name" value="DICER-RELATED"/>
    <property type="match status" value="1"/>
</dbReference>
<sequence length="231" mass="26588">MGKFRTREIENIIGYEFRNKELLFTALTHTSYANEHRKESYERLEFLGDSVIDLLVCTILYENYENLSEGTMAQIKSAVTSEDILYEIAKKLNIGKFLILGKGEKRSGGSEKKSILADVIESLIAAVYLDSKKNLYTIENLFSDIFKEYIEIFLSGKRIFDYKTKLQEITQEKFKQLPVYETTVMGNKFFTILKINGKIFSKAKGTSKKESEKLAAKTAYEKLKEDEKNGK</sequence>
<dbReference type="PANTHER" id="PTHR14950:SF37">
    <property type="entry name" value="ENDORIBONUCLEASE DICER"/>
    <property type="match status" value="1"/>
</dbReference>
<keyword evidence="7 11" id="KW-0378">Hydrolase</keyword>
<keyword evidence="3 11" id="KW-0507">mRNA processing</keyword>
<dbReference type="Pfam" id="PF00035">
    <property type="entry name" value="dsrm"/>
    <property type="match status" value="1"/>
</dbReference>
<protein>
    <recommendedName>
        <fullName evidence="11">Ribonuclease 3</fullName>
        <ecNumber evidence="11">3.1.26.3</ecNumber>
    </recommendedName>
    <alternativeName>
        <fullName evidence="11">Ribonuclease III</fullName>
        <shortName evidence="11">RNase III</shortName>
    </alternativeName>
</protein>
<comment type="similarity">
    <text evidence="2">Belongs to the ribonuclease III family.</text>
</comment>
<dbReference type="CDD" id="cd00593">
    <property type="entry name" value="RIBOc"/>
    <property type="match status" value="1"/>
</dbReference>
<comment type="subunit">
    <text evidence="11">Homodimer.</text>
</comment>
<dbReference type="NCBIfam" id="TIGR02191">
    <property type="entry name" value="RNaseIII"/>
    <property type="match status" value="1"/>
</dbReference>
<evidence type="ECO:0000256" key="4">
    <source>
        <dbReference type="ARBA" id="ARBA00022722"/>
    </source>
</evidence>
<evidence type="ECO:0000256" key="10">
    <source>
        <dbReference type="ARBA" id="ARBA00049596"/>
    </source>
</evidence>
<evidence type="ECO:0000313" key="14">
    <source>
        <dbReference type="EMBL" id="ONN26519.1"/>
    </source>
</evidence>
<dbReference type="PROSITE" id="PS50137">
    <property type="entry name" value="DS_RBD"/>
    <property type="match status" value="1"/>
</dbReference>
<evidence type="ECO:0000256" key="3">
    <source>
        <dbReference type="ARBA" id="ARBA00022664"/>
    </source>
</evidence>
<feature type="binding site" evidence="11">
    <location>
        <position position="118"/>
    </location>
    <ligand>
        <name>Mg(2+)</name>
        <dbReference type="ChEBI" id="CHEBI:18420"/>
    </ligand>
</feature>
<comment type="function">
    <text evidence="10 11">Digests double-stranded RNA. Involved in the processing of primary rRNA transcript to yield the immediate precursors to the large and small rRNAs (23S and 16S). Processes some mRNAs, and tRNAs when they are encoded in the rRNA operon. Processes pre-crRNA and tracrRNA of type II CRISPR loci if present in the organism.</text>
</comment>
<keyword evidence="5 11" id="KW-0479">Metal-binding</keyword>
<dbReference type="SUPFAM" id="SSF54768">
    <property type="entry name" value="dsRNA-binding domain-like"/>
    <property type="match status" value="1"/>
</dbReference>
<feature type="binding site" evidence="11">
    <location>
        <position position="121"/>
    </location>
    <ligand>
        <name>Mg(2+)</name>
        <dbReference type="ChEBI" id="CHEBI:18420"/>
    </ligand>
</feature>